<feature type="domain" description="G-protein coupled receptors family 2 profile 2" evidence="13">
    <location>
        <begin position="109"/>
        <end position="361"/>
    </location>
</feature>
<keyword evidence="8 14" id="KW-0675">Receptor</keyword>
<dbReference type="InterPro" id="IPR017981">
    <property type="entry name" value="GPCR_2-like_7TM"/>
</dbReference>
<dbReference type="CDD" id="cd15260">
    <property type="entry name" value="7tmB1_NPR_B4_insect-like"/>
    <property type="match status" value="1"/>
</dbReference>
<dbReference type="EMBL" id="HBUF01558840">
    <property type="protein sequence ID" value="CAG6761303.1"/>
    <property type="molecule type" value="Transcribed_RNA"/>
</dbReference>
<keyword evidence="10" id="KW-0807">Transducer</keyword>
<dbReference type="PANTHER" id="PTHR45620:SF32">
    <property type="entry name" value="DIURETIC HORMONE 31 RECEPTOR, ISOFORM C"/>
    <property type="match status" value="1"/>
</dbReference>
<evidence type="ECO:0000256" key="8">
    <source>
        <dbReference type="ARBA" id="ARBA00023170"/>
    </source>
</evidence>
<evidence type="ECO:0000256" key="9">
    <source>
        <dbReference type="ARBA" id="ARBA00023180"/>
    </source>
</evidence>
<organism evidence="14">
    <name type="scientific">Cacopsylla melanoneura</name>
    <dbReference type="NCBI Taxonomy" id="428564"/>
    <lineage>
        <taxon>Eukaryota</taxon>
        <taxon>Metazoa</taxon>
        <taxon>Ecdysozoa</taxon>
        <taxon>Arthropoda</taxon>
        <taxon>Hexapoda</taxon>
        <taxon>Insecta</taxon>
        <taxon>Pterygota</taxon>
        <taxon>Neoptera</taxon>
        <taxon>Paraneoptera</taxon>
        <taxon>Hemiptera</taxon>
        <taxon>Sternorrhyncha</taxon>
        <taxon>Psylloidea</taxon>
        <taxon>Psyllidae</taxon>
        <taxon>Psyllinae</taxon>
        <taxon>Cacopsylla</taxon>
    </lineage>
</organism>
<comment type="similarity">
    <text evidence="2">Belongs to the G-protein coupled receptor 2 family.</text>
</comment>
<dbReference type="PROSITE" id="PS50227">
    <property type="entry name" value="G_PROTEIN_RECEP_F2_3"/>
    <property type="match status" value="1"/>
</dbReference>
<dbReference type="Pfam" id="PF02793">
    <property type="entry name" value="HRM"/>
    <property type="match status" value="1"/>
</dbReference>
<evidence type="ECO:0000313" key="14">
    <source>
        <dbReference type="EMBL" id="CAG6761303.1"/>
    </source>
</evidence>
<evidence type="ECO:0000256" key="4">
    <source>
        <dbReference type="ARBA" id="ARBA00022692"/>
    </source>
</evidence>
<dbReference type="InterPro" id="IPR050332">
    <property type="entry name" value="GPCR_2"/>
</dbReference>
<evidence type="ECO:0000256" key="6">
    <source>
        <dbReference type="ARBA" id="ARBA00023040"/>
    </source>
</evidence>
<feature type="transmembrane region" description="Helical" evidence="11">
    <location>
        <begin position="261"/>
        <end position="285"/>
    </location>
</feature>
<dbReference type="SUPFAM" id="SSF111418">
    <property type="entry name" value="Hormone receptor domain"/>
    <property type="match status" value="1"/>
</dbReference>
<reference evidence="14" key="1">
    <citation type="submission" date="2021-05" db="EMBL/GenBank/DDBJ databases">
        <authorList>
            <person name="Alioto T."/>
            <person name="Alioto T."/>
            <person name="Gomez Garrido J."/>
        </authorList>
    </citation>
    <scope>NUCLEOTIDE SEQUENCE</scope>
</reference>
<evidence type="ECO:0000256" key="7">
    <source>
        <dbReference type="ARBA" id="ARBA00023136"/>
    </source>
</evidence>
<sequence>MALNSSLELHEHEHLRQKCEQMLNSSEPNANAQYCPGTFDGWACWPNTPAGSRAFLPCPYFITGFDPSRYGHKDCTENGTWYRHPASGKVWSNYSDCINLEDLDMRQKVNGIYEMGYIVSLIALISSLVILSYFKSLRCPRITVHKNLFASFSTNNFLFLLWYQFVIPYPSVSFENGISCQVLHVILHYFLVSNYFWMLAEGLYLHTLLVCAFFSEEKLVRCLYVVGWGFPLIIISVYTTLRIRHGDTDQCWINDSNFSAVLLWPVVFSMALNLFFLCNIVRVLLIKLRSAPGGNNSRPSRQVIQGFRATLLLFPLLGVHYFITPFRPEPGHPLEPAYEVTLAASASFQGLCVAILFCFCNGEVMAQMKRKWQYATFRPRTNSYSATTVSVRQIRLANCPPTNQQLDYTSHPQSNSYLILLRYWKYDKVVTSSVPPKL</sequence>
<dbReference type="SUPFAM" id="SSF81321">
    <property type="entry name" value="Family A G protein-coupled receptor-like"/>
    <property type="match status" value="1"/>
</dbReference>
<keyword evidence="5 11" id="KW-1133">Transmembrane helix</keyword>
<proteinExistence type="inferred from homology"/>
<dbReference type="Pfam" id="PF00002">
    <property type="entry name" value="7tm_2"/>
    <property type="match status" value="1"/>
</dbReference>
<feature type="transmembrane region" description="Helical" evidence="11">
    <location>
        <begin position="146"/>
        <end position="165"/>
    </location>
</feature>
<dbReference type="GO" id="GO:0005886">
    <property type="term" value="C:plasma membrane"/>
    <property type="evidence" value="ECO:0007669"/>
    <property type="project" value="UniProtKB-SubCell"/>
</dbReference>
<dbReference type="GO" id="GO:0008528">
    <property type="term" value="F:G protein-coupled peptide receptor activity"/>
    <property type="evidence" value="ECO:0007669"/>
    <property type="project" value="TreeGrafter"/>
</dbReference>
<dbReference type="PROSITE" id="PS50261">
    <property type="entry name" value="G_PROTEIN_RECEP_F2_4"/>
    <property type="match status" value="1"/>
</dbReference>
<dbReference type="SMART" id="SM00008">
    <property type="entry name" value="HormR"/>
    <property type="match status" value="1"/>
</dbReference>
<keyword evidence="9" id="KW-0325">Glycoprotein</keyword>
<evidence type="ECO:0000259" key="13">
    <source>
        <dbReference type="PROSITE" id="PS50261"/>
    </source>
</evidence>
<evidence type="ECO:0000256" key="1">
    <source>
        <dbReference type="ARBA" id="ARBA00004651"/>
    </source>
</evidence>
<feature type="transmembrane region" description="Helical" evidence="11">
    <location>
        <begin position="222"/>
        <end position="241"/>
    </location>
</feature>
<dbReference type="PANTHER" id="PTHR45620">
    <property type="entry name" value="PDF RECEPTOR-LIKE PROTEIN-RELATED"/>
    <property type="match status" value="1"/>
</dbReference>
<dbReference type="InterPro" id="IPR000832">
    <property type="entry name" value="GPCR_2_secretin-like"/>
</dbReference>
<dbReference type="InterPro" id="IPR017983">
    <property type="entry name" value="GPCR_2_secretin-like_CS"/>
</dbReference>
<feature type="transmembrane region" description="Helical" evidence="11">
    <location>
        <begin position="195"/>
        <end position="215"/>
    </location>
</feature>
<dbReference type="GO" id="GO:0007188">
    <property type="term" value="P:adenylate cyclase-modulating G protein-coupled receptor signaling pathway"/>
    <property type="evidence" value="ECO:0007669"/>
    <property type="project" value="TreeGrafter"/>
</dbReference>
<feature type="transmembrane region" description="Helical" evidence="11">
    <location>
        <begin position="343"/>
        <end position="362"/>
    </location>
</feature>
<feature type="transmembrane region" description="Helical" evidence="11">
    <location>
        <begin position="115"/>
        <end position="134"/>
    </location>
</feature>
<feature type="domain" description="G-protein coupled receptors family 2 profile 1" evidence="12">
    <location>
        <begin position="18"/>
        <end position="101"/>
    </location>
</feature>
<keyword evidence="4 11" id="KW-0812">Transmembrane</keyword>
<evidence type="ECO:0000256" key="11">
    <source>
        <dbReference type="SAM" id="Phobius"/>
    </source>
</evidence>
<accession>A0A8D9A7U8</accession>
<evidence type="ECO:0000256" key="3">
    <source>
        <dbReference type="ARBA" id="ARBA00022475"/>
    </source>
</evidence>
<keyword evidence="3" id="KW-1003">Cell membrane</keyword>
<protein>
    <submittedName>
        <fullName evidence="14">Calcitonin receptor</fullName>
    </submittedName>
</protein>
<keyword evidence="6" id="KW-0297">G-protein coupled receptor</keyword>
<dbReference type="PRINTS" id="PR00249">
    <property type="entry name" value="GPCRSECRETIN"/>
</dbReference>
<feature type="transmembrane region" description="Helical" evidence="11">
    <location>
        <begin position="306"/>
        <end position="323"/>
    </location>
</feature>
<dbReference type="InterPro" id="IPR036445">
    <property type="entry name" value="GPCR_2_extracell_dom_sf"/>
</dbReference>
<evidence type="ECO:0000259" key="12">
    <source>
        <dbReference type="PROSITE" id="PS50227"/>
    </source>
</evidence>
<evidence type="ECO:0000256" key="2">
    <source>
        <dbReference type="ARBA" id="ARBA00005314"/>
    </source>
</evidence>
<evidence type="ECO:0000256" key="10">
    <source>
        <dbReference type="ARBA" id="ARBA00023224"/>
    </source>
</evidence>
<dbReference type="Gene3D" id="1.20.1070.10">
    <property type="entry name" value="Rhodopsin 7-helix transmembrane proteins"/>
    <property type="match status" value="1"/>
</dbReference>
<dbReference type="GO" id="GO:0007166">
    <property type="term" value="P:cell surface receptor signaling pathway"/>
    <property type="evidence" value="ECO:0007669"/>
    <property type="project" value="InterPro"/>
</dbReference>
<evidence type="ECO:0000256" key="5">
    <source>
        <dbReference type="ARBA" id="ARBA00022989"/>
    </source>
</evidence>
<dbReference type="PROSITE" id="PS00649">
    <property type="entry name" value="G_PROTEIN_RECEP_F2_1"/>
    <property type="match status" value="1"/>
</dbReference>
<dbReference type="AlphaFoldDB" id="A0A8D9A7U8"/>
<keyword evidence="7 11" id="KW-0472">Membrane</keyword>
<name>A0A8D9A7U8_9HEMI</name>
<comment type="subcellular location">
    <subcellularLocation>
        <location evidence="1">Cell membrane</location>
        <topology evidence="1">Multi-pass membrane protein</topology>
    </subcellularLocation>
</comment>
<dbReference type="Gene3D" id="4.10.1240.10">
    <property type="entry name" value="GPCR, family 2, extracellular hormone receptor domain"/>
    <property type="match status" value="1"/>
</dbReference>
<dbReference type="InterPro" id="IPR001879">
    <property type="entry name" value="GPCR_2_extracellular_dom"/>
</dbReference>